<gene>
    <name evidence="1" type="ORF">UFOVP248_42</name>
</gene>
<organism evidence="1">
    <name type="scientific">uncultured Caudovirales phage</name>
    <dbReference type="NCBI Taxonomy" id="2100421"/>
    <lineage>
        <taxon>Viruses</taxon>
        <taxon>Duplodnaviria</taxon>
        <taxon>Heunggongvirae</taxon>
        <taxon>Uroviricota</taxon>
        <taxon>Caudoviricetes</taxon>
        <taxon>Peduoviridae</taxon>
        <taxon>Maltschvirus</taxon>
        <taxon>Maltschvirus maltsch</taxon>
    </lineage>
</organism>
<name>A0A6J5LG09_9CAUD</name>
<proteinExistence type="predicted"/>
<sequence>MTMRTAHDAVDQYIHSLIGTITSATIVDGEKRKKGNMTELKQLEYNDGLVNFASLLQQHGVKRVLMDFQMHYPGYFMEIKNAINSYPNKPAAALLRK</sequence>
<evidence type="ECO:0000313" key="1">
    <source>
        <dbReference type="EMBL" id="CAB4132492.1"/>
    </source>
</evidence>
<accession>A0A6J5LG09</accession>
<reference evidence="1" key="1">
    <citation type="submission" date="2020-04" db="EMBL/GenBank/DDBJ databases">
        <authorList>
            <person name="Chiriac C."/>
            <person name="Salcher M."/>
            <person name="Ghai R."/>
            <person name="Kavagutti S V."/>
        </authorList>
    </citation>
    <scope>NUCLEOTIDE SEQUENCE</scope>
</reference>
<dbReference type="EMBL" id="LR796267">
    <property type="protein sequence ID" value="CAB4132492.1"/>
    <property type="molecule type" value="Genomic_DNA"/>
</dbReference>
<protein>
    <submittedName>
        <fullName evidence="1">Uncharacterized protein</fullName>
    </submittedName>
</protein>